<comment type="caution">
    <text evidence="6">The sequence shown here is derived from an EMBL/GenBank/DDBJ whole genome shotgun (WGS) entry which is preliminary data.</text>
</comment>
<gene>
    <name evidence="6" type="ORF">CspeluHIS016_0403450</name>
</gene>
<evidence type="ECO:0000256" key="1">
    <source>
        <dbReference type="ARBA" id="ARBA00004123"/>
    </source>
</evidence>
<evidence type="ECO:0000256" key="2">
    <source>
        <dbReference type="ARBA" id="ARBA00023242"/>
    </source>
</evidence>
<dbReference type="CDD" id="cd14688">
    <property type="entry name" value="bZIP_YAP"/>
    <property type="match status" value="1"/>
</dbReference>
<dbReference type="InterPro" id="IPR004827">
    <property type="entry name" value="bZIP"/>
</dbReference>
<dbReference type="PROSITE" id="PS00036">
    <property type="entry name" value="BZIP_BASIC"/>
    <property type="match status" value="1"/>
</dbReference>
<dbReference type="GO" id="GO:0090575">
    <property type="term" value="C:RNA polymerase II transcription regulator complex"/>
    <property type="evidence" value="ECO:0007669"/>
    <property type="project" value="TreeGrafter"/>
</dbReference>
<feature type="domain" description="BZIP" evidence="5">
    <location>
        <begin position="96"/>
        <end position="111"/>
    </location>
</feature>
<dbReference type="InterPro" id="IPR046347">
    <property type="entry name" value="bZIP_sf"/>
</dbReference>
<keyword evidence="3" id="KW-0175">Coiled coil</keyword>
<dbReference type="AlphaFoldDB" id="A0AAD3TVV5"/>
<dbReference type="SMART" id="SM00338">
    <property type="entry name" value="BRLZ"/>
    <property type="match status" value="1"/>
</dbReference>
<dbReference type="GO" id="GO:0001228">
    <property type="term" value="F:DNA-binding transcription activator activity, RNA polymerase II-specific"/>
    <property type="evidence" value="ECO:0007669"/>
    <property type="project" value="TreeGrafter"/>
</dbReference>
<name>A0AAD3TVV5_9TREE</name>
<proteinExistence type="predicted"/>
<evidence type="ECO:0000313" key="7">
    <source>
        <dbReference type="Proteomes" id="UP001222932"/>
    </source>
</evidence>
<reference evidence="6" key="1">
    <citation type="journal article" date="2023" name="BMC Genomics">
        <title>Chromosome-level genome assemblies of Cutaneotrichosporon spp. (Trichosporonales, Basidiomycota) reveal imbalanced evolution between nucleotide sequences and chromosome synteny.</title>
        <authorList>
            <person name="Kobayashi Y."/>
            <person name="Kayamori A."/>
            <person name="Aoki K."/>
            <person name="Shiwa Y."/>
            <person name="Matsutani M."/>
            <person name="Fujita N."/>
            <person name="Sugita T."/>
            <person name="Iwasaki W."/>
            <person name="Tanaka N."/>
            <person name="Takashima M."/>
        </authorList>
    </citation>
    <scope>NUCLEOTIDE SEQUENCE</scope>
    <source>
        <strain evidence="6">HIS016</strain>
    </source>
</reference>
<feature type="compositionally biased region" description="Low complexity" evidence="4">
    <location>
        <begin position="13"/>
        <end position="37"/>
    </location>
</feature>
<keyword evidence="2" id="KW-0539">Nucleus</keyword>
<evidence type="ECO:0000313" key="6">
    <source>
        <dbReference type="EMBL" id="GMK57511.1"/>
    </source>
</evidence>
<reference evidence="6" key="2">
    <citation type="submission" date="2023-06" db="EMBL/GenBank/DDBJ databases">
        <authorList>
            <person name="Kobayashi Y."/>
            <person name="Kayamori A."/>
            <person name="Aoki K."/>
            <person name="Shiwa Y."/>
            <person name="Fujita N."/>
            <person name="Sugita T."/>
            <person name="Iwasaki W."/>
            <person name="Tanaka N."/>
            <person name="Takashima M."/>
        </authorList>
    </citation>
    <scope>NUCLEOTIDE SEQUENCE</scope>
    <source>
        <strain evidence="6">HIS016</strain>
    </source>
</reference>
<dbReference type="InterPro" id="IPR050936">
    <property type="entry name" value="AP-1-like"/>
</dbReference>
<keyword evidence="7" id="KW-1185">Reference proteome</keyword>
<dbReference type="Proteomes" id="UP001222932">
    <property type="component" value="Unassembled WGS sequence"/>
</dbReference>
<feature type="region of interest" description="Disordered" evidence="4">
    <location>
        <begin position="620"/>
        <end position="643"/>
    </location>
</feature>
<dbReference type="PANTHER" id="PTHR40621:SF7">
    <property type="entry name" value="BZIP DOMAIN-CONTAINING PROTEIN"/>
    <property type="match status" value="1"/>
</dbReference>
<comment type="subcellular location">
    <subcellularLocation>
        <location evidence="1">Nucleus</location>
    </subcellularLocation>
</comment>
<evidence type="ECO:0000256" key="3">
    <source>
        <dbReference type="SAM" id="Coils"/>
    </source>
</evidence>
<dbReference type="Gene3D" id="1.20.5.170">
    <property type="match status" value="1"/>
</dbReference>
<accession>A0AAD3TVV5</accession>
<dbReference type="GO" id="GO:0000976">
    <property type="term" value="F:transcription cis-regulatory region binding"/>
    <property type="evidence" value="ECO:0007669"/>
    <property type="project" value="InterPro"/>
</dbReference>
<organism evidence="6 7">
    <name type="scientific">Cutaneotrichosporon spelunceum</name>
    <dbReference type="NCBI Taxonomy" id="1672016"/>
    <lineage>
        <taxon>Eukaryota</taxon>
        <taxon>Fungi</taxon>
        <taxon>Dikarya</taxon>
        <taxon>Basidiomycota</taxon>
        <taxon>Agaricomycotina</taxon>
        <taxon>Tremellomycetes</taxon>
        <taxon>Trichosporonales</taxon>
        <taxon>Trichosporonaceae</taxon>
        <taxon>Cutaneotrichosporon</taxon>
    </lineage>
</organism>
<feature type="compositionally biased region" description="Basic and acidic residues" evidence="4">
    <location>
        <begin position="72"/>
        <end position="83"/>
    </location>
</feature>
<dbReference type="EMBL" id="BTCM01000004">
    <property type="protein sequence ID" value="GMK57511.1"/>
    <property type="molecule type" value="Genomic_DNA"/>
</dbReference>
<dbReference type="PANTHER" id="PTHR40621">
    <property type="entry name" value="TRANSCRIPTION FACTOR KAPC-RELATED"/>
    <property type="match status" value="1"/>
</dbReference>
<evidence type="ECO:0000256" key="4">
    <source>
        <dbReference type="SAM" id="MobiDB-lite"/>
    </source>
</evidence>
<dbReference type="Pfam" id="PF10297">
    <property type="entry name" value="Hap4_Hap_bind"/>
    <property type="match status" value="1"/>
</dbReference>
<sequence length="643" mass="68229">MPATRLQVRPAKASPTDAKTSPSASTSASSPALSTGANPGPSRRPGIPAPVGAFAMPGKDTSSSAGKIFAKPSKEWVLPERAKPGRKASTQEPESKRQSQNRMSQRAHRARRTDYIQTLEERLRQYEANEIHSNVRLQEVARALKADNDKLRSEVSALGSAVAAARKEREEWSVEHRALNDTVRSLRTQLDAARRSSSTGPSPRFDDRLEYELAALARSPALTPALSPMTITPRRAATPPLIGRRLSAQQPNGLACPICPDPDPDCPCQRPASPATTLPATQPAPLQPLAPQLAASQRGTDLTLLQATTTLVASANCGMCHMSSLDCVCNEPQVEDIKPIIPCSPSPPRDTLAIMNMDLDCGLCTSSSFCACRAGLAFTNDIPAPAPPVPAPPVQIAAPAVPLRLRVRPAAKQSVWTLDNVPADQSRAEAVCTGDPSNCDACRNDTFGQEFCGHLFGVADEGNKGCAGCANGKCDGKPASRSMSISSLMDPVRSPSPIASPGRGAGDAPLVLTCCGAPELCGHAAGCDDSMPEIEAERKPVHETIRPDEAWKQLKAHPNAQFAPLAVLADVVARRTKCDGPRVELSPPPDERGMADARATLAGHAVKRLAVETSALRDALKYLDTHPPVESPGPGPTKRRRMQ</sequence>
<evidence type="ECO:0000259" key="5">
    <source>
        <dbReference type="PROSITE" id="PS00036"/>
    </source>
</evidence>
<dbReference type="InterPro" id="IPR018287">
    <property type="entry name" value="Hap4_TF_heteromerisation"/>
</dbReference>
<feature type="compositionally biased region" description="Polar residues" evidence="4">
    <location>
        <begin position="88"/>
        <end position="104"/>
    </location>
</feature>
<feature type="region of interest" description="Disordered" evidence="4">
    <location>
        <begin position="1"/>
        <end position="111"/>
    </location>
</feature>
<protein>
    <recommendedName>
        <fullName evidence="5">BZIP domain-containing protein</fullName>
    </recommendedName>
</protein>
<feature type="coiled-coil region" evidence="3">
    <location>
        <begin position="134"/>
        <end position="196"/>
    </location>
</feature>
<dbReference type="SUPFAM" id="SSF57959">
    <property type="entry name" value="Leucine zipper domain"/>
    <property type="match status" value="1"/>
</dbReference>